<dbReference type="CDD" id="cd19941">
    <property type="entry name" value="TIL"/>
    <property type="match status" value="1"/>
</dbReference>
<dbReference type="PANTHER" id="PTHR23259">
    <property type="entry name" value="RIDDLE"/>
    <property type="match status" value="1"/>
</dbReference>
<dbReference type="GeneID" id="105264661"/>
<evidence type="ECO:0000256" key="4">
    <source>
        <dbReference type="SAM" id="SignalP"/>
    </source>
</evidence>
<comment type="similarity">
    <text evidence="1">Belongs to the serine protease inhibitor-like (TIL domain-containing) family.</text>
</comment>
<dbReference type="InterPro" id="IPR002919">
    <property type="entry name" value="TIL_dom"/>
</dbReference>
<reference evidence="7" key="1">
    <citation type="submission" date="2025-08" db="UniProtKB">
        <authorList>
            <consortium name="RefSeq"/>
        </authorList>
    </citation>
    <scope>IDENTIFICATION</scope>
    <source>
        <strain evidence="7">USDA-PBARC FA_bdor</strain>
        <tissue evidence="7">Whole organism</tissue>
    </source>
</reference>
<keyword evidence="4" id="KW-0732">Signal</keyword>
<dbReference type="PANTHER" id="PTHR23259:SF69">
    <property type="entry name" value="GEO11767P1-RELATED"/>
    <property type="match status" value="1"/>
</dbReference>
<dbReference type="KEGG" id="fas:105264661"/>
<dbReference type="AlphaFoldDB" id="A0A9R1TXW0"/>
<dbReference type="Pfam" id="PF01826">
    <property type="entry name" value="TIL"/>
    <property type="match status" value="1"/>
</dbReference>
<keyword evidence="6" id="KW-1185">Reference proteome</keyword>
<proteinExistence type="inferred from homology"/>
<dbReference type="RefSeq" id="XP_011299982.1">
    <property type="nucleotide sequence ID" value="XM_011301680.1"/>
</dbReference>
<gene>
    <name evidence="7" type="primary">LOC105264661</name>
</gene>
<name>A0A9R1TXW0_9HYME</name>
<feature type="signal peptide" evidence="4">
    <location>
        <begin position="1"/>
        <end position="21"/>
    </location>
</feature>
<evidence type="ECO:0000313" key="7">
    <source>
        <dbReference type="RefSeq" id="XP_011299982.1"/>
    </source>
</evidence>
<dbReference type="Gene3D" id="2.10.25.10">
    <property type="entry name" value="Laminin"/>
    <property type="match status" value="1"/>
</dbReference>
<accession>A0A9R1TXW0</accession>
<dbReference type="InterPro" id="IPR051368">
    <property type="entry name" value="SerProtInhib-TIL_Domain"/>
</dbReference>
<evidence type="ECO:0000259" key="5">
    <source>
        <dbReference type="Pfam" id="PF01826"/>
    </source>
</evidence>
<feature type="chain" id="PRO_5040367541" evidence="4">
    <location>
        <begin position="22"/>
        <end position="80"/>
    </location>
</feature>
<dbReference type="GO" id="GO:0030414">
    <property type="term" value="F:peptidase inhibitor activity"/>
    <property type="evidence" value="ECO:0007669"/>
    <property type="project" value="UniProtKB-KW"/>
</dbReference>
<evidence type="ECO:0000256" key="3">
    <source>
        <dbReference type="ARBA" id="ARBA00023157"/>
    </source>
</evidence>
<dbReference type="InterPro" id="IPR036084">
    <property type="entry name" value="Ser_inhib-like_sf"/>
</dbReference>
<organism evidence="6 7">
    <name type="scientific">Fopius arisanus</name>
    <dbReference type="NCBI Taxonomy" id="64838"/>
    <lineage>
        <taxon>Eukaryota</taxon>
        <taxon>Metazoa</taxon>
        <taxon>Ecdysozoa</taxon>
        <taxon>Arthropoda</taxon>
        <taxon>Hexapoda</taxon>
        <taxon>Insecta</taxon>
        <taxon>Pterygota</taxon>
        <taxon>Neoptera</taxon>
        <taxon>Endopterygota</taxon>
        <taxon>Hymenoptera</taxon>
        <taxon>Apocrita</taxon>
        <taxon>Ichneumonoidea</taxon>
        <taxon>Braconidae</taxon>
        <taxon>Opiinae</taxon>
        <taxon>Fopius</taxon>
    </lineage>
</organism>
<evidence type="ECO:0000256" key="2">
    <source>
        <dbReference type="ARBA" id="ARBA00022690"/>
    </source>
</evidence>
<protein>
    <submittedName>
        <fullName evidence="7">Chymotrypsin inhibitor</fullName>
    </submittedName>
</protein>
<sequence length="80" mass="8692">MSRIGFYLMLVAIVGITGIQSQSCPPGEFFNPCGGCETNCGLRTIEACSAVCRQRCYCDEGLIRKEPNGPCIRPSECPEN</sequence>
<keyword evidence="2" id="KW-0646">Protease inhibitor</keyword>
<evidence type="ECO:0000313" key="6">
    <source>
        <dbReference type="Proteomes" id="UP000694866"/>
    </source>
</evidence>
<dbReference type="Proteomes" id="UP000694866">
    <property type="component" value="Unplaced"/>
</dbReference>
<keyword evidence="3" id="KW-1015">Disulfide bond</keyword>
<evidence type="ECO:0000256" key="1">
    <source>
        <dbReference type="ARBA" id="ARBA00007611"/>
    </source>
</evidence>
<dbReference type="OrthoDB" id="6236007at2759"/>
<dbReference type="SUPFAM" id="SSF57567">
    <property type="entry name" value="Serine protease inhibitors"/>
    <property type="match status" value="1"/>
</dbReference>
<feature type="domain" description="TIL" evidence="5">
    <location>
        <begin position="24"/>
        <end position="77"/>
    </location>
</feature>